<accession>A0A2Z6V3Y3</accession>
<dbReference type="AlphaFoldDB" id="A0A2Z6V3Y3"/>
<reference evidence="1 2" key="1">
    <citation type="journal article" date="2018" name="Front. Microbiol.">
        <title>Adaptation of the Freshwater Bloom-Forming Cyanobacterium Microcystis aeruginosa to Brackish Water Is Driven by Recent Horizontal Transfer of Sucrose Genes.</title>
        <authorList>
            <person name="Tanabe Y."/>
            <person name="Hodoki Y."/>
            <person name="Sano T."/>
            <person name="Tada K."/>
            <person name="Watanabe M.M."/>
        </authorList>
    </citation>
    <scope>NUCLEOTIDE SEQUENCE [LARGE SCALE GENOMIC DNA]</scope>
    <source>
        <strain evidence="1 2">Sj</strain>
    </source>
</reference>
<proteinExistence type="predicted"/>
<gene>
    <name evidence="1" type="ORF">MSj_03389</name>
</gene>
<sequence>MENISQWVGIDISKATLDVYLRPMGKAIKVANTKEDISNGTKLTSWLGWAIGKRQKAKGG</sequence>
<name>A0A2Z6V3Y3_MICAE</name>
<organism evidence="1 2">
    <name type="scientific">Microcystis aeruginosa Sj</name>
    <dbReference type="NCBI Taxonomy" id="1979544"/>
    <lineage>
        <taxon>Bacteria</taxon>
        <taxon>Bacillati</taxon>
        <taxon>Cyanobacteriota</taxon>
        <taxon>Cyanophyceae</taxon>
        <taxon>Oscillatoriophycideae</taxon>
        <taxon>Chroococcales</taxon>
        <taxon>Microcystaceae</taxon>
        <taxon>Microcystis</taxon>
    </lineage>
</organism>
<comment type="caution">
    <text evidence="1">The sequence shown here is derived from an EMBL/GenBank/DDBJ whole genome shotgun (WGS) entry which is preliminary data.</text>
</comment>
<evidence type="ECO:0000313" key="1">
    <source>
        <dbReference type="EMBL" id="GBL11880.1"/>
    </source>
</evidence>
<evidence type="ECO:0000313" key="2">
    <source>
        <dbReference type="Proteomes" id="UP000248272"/>
    </source>
</evidence>
<dbReference type="EMBL" id="BDSG01000101">
    <property type="protein sequence ID" value="GBL11880.1"/>
    <property type="molecule type" value="Genomic_DNA"/>
</dbReference>
<dbReference type="Proteomes" id="UP000248272">
    <property type="component" value="Unassembled WGS sequence"/>
</dbReference>
<protein>
    <submittedName>
        <fullName evidence="1">Uncharacterized protein</fullName>
    </submittedName>
</protein>